<evidence type="ECO:0000313" key="1">
    <source>
        <dbReference type="EMBL" id="GIY23510.1"/>
    </source>
</evidence>
<accession>A0AAV4RTA0</accession>
<evidence type="ECO:0000313" key="2">
    <source>
        <dbReference type="Proteomes" id="UP001054945"/>
    </source>
</evidence>
<gene>
    <name evidence="1" type="ORF">CEXT_193381</name>
</gene>
<proteinExistence type="predicted"/>
<reference evidence="1 2" key="1">
    <citation type="submission" date="2021-06" db="EMBL/GenBank/DDBJ databases">
        <title>Caerostris extrusa draft genome.</title>
        <authorList>
            <person name="Kono N."/>
            <person name="Arakawa K."/>
        </authorList>
    </citation>
    <scope>NUCLEOTIDE SEQUENCE [LARGE SCALE GENOMIC DNA]</scope>
</reference>
<sequence length="121" mass="14116">MHGVKTIFSQPFYISQISFRYFEKPKLILSQWPSTSVVPKRTPANFEGPLLTFFMSFYIHISFLQNVQAPFLPYPMMHLFLLPHNPYPSPKPLNTPPYQNPTLDQSKFIIYHLPRTTLIGS</sequence>
<dbReference type="AlphaFoldDB" id="A0AAV4RTA0"/>
<protein>
    <submittedName>
        <fullName evidence="1">Uncharacterized protein</fullName>
    </submittedName>
</protein>
<name>A0AAV4RTA0_CAEEX</name>
<organism evidence="1 2">
    <name type="scientific">Caerostris extrusa</name>
    <name type="common">Bark spider</name>
    <name type="synonym">Caerostris bankana</name>
    <dbReference type="NCBI Taxonomy" id="172846"/>
    <lineage>
        <taxon>Eukaryota</taxon>
        <taxon>Metazoa</taxon>
        <taxon>Ecdysozoa</taxon>
        <taxon>Arthropoda</taxon>
        <taxon>Chelicerata</taxon>
        <taxon>Arachnida</taxon>
        <taxon>Araneae</taxon>
        <taxon>Araneomorphae</taxon>
        <taxon>Entelegynae</taxon>
        <taxon>Araneoidea</taxon>
        <taxon>Araneidae</taxon>
        <taxon>Caerostris</taxon>
    </lineage>
</organism>
<comment type="caution">
    <text evidence="1">The sequence shown here is derived from an EMBL/GenBank/DDBJ whole genome shotgun (WGS) entry which is preliminary data.</text>
</comment>
<dbReference type="Proteomes" id="UP001054945">
    <property type="component" value="Unassembled WGS sequence"/>
</dbReference>
<dbReference type="EMBL" id="BPLR01008282">
    <property type="protein sequence ID" value="GIY23510.1"/>
    <property type="molecule type" value="Genomic_DNA"/>
</dbReference>
<keyword evidence="2" id="KW-1185">Reference proteome</keyword>